<dbReference type="PROSITE" id="PS51782">
    <property type="entry name" value="LYSM"/>
    <property type="match status" value="1"/>
</dbReference>
<dbReference type="PANTHER" id="PTHR34700:SF4">
    <property type="entry name" value="PHAGE-LIKE ELEMENT PBSX PROTEIN XKDP"/>
    <property type="match status" value="1"/>
</dbReference>
<evidence type="ECO:0000313" key="4">
    <source>
        <dbReference type="Proteomes" id="UP000298438"/>
    </source>
</evidence>
<dbReference type="Gene3D" id="3.10.350.10">
    <property type="entry name" value="LysM domain"/>
    <property type="match status" value="1"/>
</dbReference>
<comment type="caution">
    <text evidence="3">The sequence shown here is derived from an EMBL/GenBank/DDBJ whole genome shotgun (WGS) entry which is preliminary data.</text>
</comment>
<dbReference type="EMBL" id="SPVF01000218">
    <property type="protein sequence ID" value="TFW16204.1"/>
    <property type="molecule type" value="Genomic_DNA"/>
</dbReference>
<sequence>MKNFSIPAGWLAGALFAAVAAASPAQAASCEFKPNAPDQHKVVRGDTLWDISGTFLEHPWCWPTVWGMNKDEIRNPHWIYPGQIIYFDRANKRLSLTPPGSGAGAGAGGRAGDPPVVRLAPQIRTEGLGRDAIPSIRADMIEPFLAQHLVVGENEMNSAPRVVAMPDNRYFVGSGDKLYVRGDLKGGTTFQVFRQKEPVIDPVAKKLVAYEAYYLGTVTLSTPAKNASEASIFTVSNAKEEIGVGDLLLPAPPSPIINYVPHPAELRGEARVVQIHGGINYASQNQIVLVNRGTIDGLDIGSVLHLYHAAKTMTDPTRKGLLGFGGEKMTLPEERYGTLFVFRVFKNVSYGLIMEVNQPVEIGDMAKSPE</sequence>
<dbReference type="RefSeq" id="WP_135208386.1">
    <property type="nucleotide sequence ID" value="NZ_SPVF01000218.1"/>
</dbReference>
<protein>
    <submittedName>
        <fullName evidence="3">LysM peptidoglycan-binding domain-containing protein</fullName>
    </submittedName>
</protein>
<feature type="chain" id="PRO_5021436191" evidence="1">
    <location>
        <begin position="28"/>
        <end position="370"/>
    </location>
</feature>
<feature type="domain" description="LysM" evidence="2">
    <location>
        <begin position="38"/>
        <end position="87"/>
    </location>
</feature>
<evidence type="ECO:0000313" key="3">
    <source>
        <dbReference type="EMBL" id="TFW16204.1"/>
    </source>
</evidence>
<keyword evidence="4" id="KW-1185">Reference proteome</keyword>
<name>A0A4Y9S3W9_9BURK</name>
<dbReference type="AlphaFoldDB" id="A0A4Y9S3W9"/>
<dbReference type="Pfam" id="PF01476">
    <property type="entry name" value="LysM"/>
    <property type="match status" value="1"/>
</dbReference>
<evidence type="ECO:0000256" key="1">
    <source>
        <dbReference type="SAM" id="SignalP"/>
    </source>
</evidence>
<organism evidence="3 4">
    <name type="scientific">Zemynaea arenosa</name>
    <dbReference type="NCBI Taxonomy" id="2561931"/>
    <lineage>
        <taxon>Bacteria</taxon>
        <taxon>Pseudomonadati</taxon>
        <taxon>Pseudomonadota</taxon>
        <taxon>Betaproteobacteria</taxon>
        <taxon>Burkholderiales</taxon>
        <taxon>Oxalobacteraceae</taxon>
        <taxon>Telluria group</taxon>
        <taxon>Zemynaea</taxon>
    </lineage>
</organism>
<dbReference type="InterPro" id="IPR036779">
    <property type="entry name" value="LysM_dom_sf"/>
</dbReference>
<dbReference type="InterPro" id="IPR018392">
    <property type="entry name" value="LysM"/>
</dbReference>
<dbReference type="OrthoDB" id="9765158at2"/>
<evidence type="ECO:0000259" key="2">
    <source>
        <dbReference type="PROSITE" id="PS51782"/>
    </source>
</evidence>
<keyword evidence="1" id="KW-0732">Signal</keyword>
<proteinExistence type="predicted"/>
<accession>A0A4Y9S3W9</accession>
<dbReference type="Proteomes" id="UP000298438">
    <property type="component" value="Unassembled WGS sequence"/>
</dbReference>
<dbReference type="CDD" id="cd00118">
    <property type="entry name" value="LysM"/>
    <property type="match status" value="1"/>
</dbReference>
<feature type="signal peptide" evidence="1">
    <location>
        <begin position="1"/>
        <end position="27"/>
    </location>
</feature>
<dbReference type="PANTHER" id="PTHR34700">
    <property type="entry name" value="POTASSIUM BINDING PROTEIN KBP"/>
    <property type="match status" value="1"/>
</dbReference>
<dbReference type="InterPro" id="IPR052196">
    <property type="entry name" value="Bact_Kbp"/>
</dbReference>
<reference evidence="3 4" key="1">
    <citation type="submission" date="2019-03" db="EMBL/GenBank/DDBJ databases">
        <title>Draft Genome Sequence of Massilia arenosa sp. nov., a Novel Massilia Species Isolated from a Sandy-loam Maize Soil.</title>
        <authorList>
            <person name="Raths R."/>
            <person name="Peta V."/>
            <person name="Bucking H."/>
        </authorList>
    </citation>
    <scope>NUCLEOTIDE SEQUENCE [LARGE SCALE GENOMIC DNA]</scope>
    <source>
        <strain evidence="3 4">MC02</strain>
    </source>
</reference>
<gene>
    <name evidence="3" type="ORF">E4L96_16910</name>
</gene>